<sequence length="154" mass="17209">MCPGSKGGQQHPGLHEAEGCQQDEGGDPSPQPSNGEALLEGWVQCWAPHCKTDMLEQVQRTKMIKGLEHLPYERLRELGLFSLEQGRLRRILVMAGYKQGIVQMIKYQGTNTRPVRRDWGNKGCLACRRQSFGETKGQPSSTCRKVTKKTEPGS</sequence>
<evidence type="ECO:0000313" key="2">
    <source>
        <dbReference type="EMBL" id="KAK4819960.1"/>
    </source>
</evidence>
<gene>
    <name evidence="2" type="ORF">QYF61_015860</name>
</gene>
<proteinExistence type="predicted"/>
<comment type="caution">
    <text evidence="2">The sequence shown here is derived from an EMBL/GenBank/DDBJ whole genome shotgun (WGS) entry which is preliminary data.</text>
</comment>
<dbReference type="AlphaFoldDB" id="A0AAN7N5Z8"/>
<evidence type="ECO:0000313" key="3">
    <source>
        <dbReference type="Proteomes" id="UP001333110"/>
    </source>
</evidence>
<dbReference type="Proteomes" id="UP001333110">
    <property type="component" value="Unassembled WGS sequence"/>
</dbReference>
<name>A0AAN7N5Z8_MYCAM</name>
<feature type="region of interest" description="Disordered" evidence="1">
    <location>
        <begin position="132"/>
        <end position="154"/>
    </location>
</feature>
<feature type="region of interest" description="Disordered" evidence="1">
    <location>
        <begin position="1"/>
        <end position="34"/>
    </location>
</feature>
<dbReference type="EMBL" id="JAUNZN010000006">
    <property type="protein sequence ID" value="KAK4819960.1"/>
    <property type="molecule type" value="Genomic_DNA"/>
</dbReference>
<evidence type="ECO:0000256" key="1">
    <source>
        <dbReference type="SAM" id="MobiDB-lite"/>
    </source>
</evidence>
<reference evidence="2 3" key="1">
    <citation type="journal article" date="2023" name="J. Hered.">
        <title>Chromosome-level genome of the wood stork (Mycteria americana) provides insight into avian chromosome evolution.</title>
        <authorList>
            <person name="Flamio R. Jr."/>
            <person name="Ramstad K.M."/>
        </authorList>
    </citation>
    <scope>NUCLEOTIDE SEQUENCE [LARGE SCALE GENOMIC DNA]</scope>
    <source>
        <strain evidence="2">JAX WOST 10</strain>
    </source>
</reference>
<protein>
    <submittedName>
        <fullName evidence="2">Uncharacterized protein</fullName>
    </submittedName>
</protein>
<organism evidence="2 3">
    <name type="scientific">Mycteria americana</name>
    <name type="common">Wood stork</name>
    <dbReference type="NCBI Taxonomy" id="33587"/>
    <lineage>
        <taxon>Eukaryota</taxon>
        <taxon>Metazoa</taxon>
        <taxon>Chordata</taxon>
        <taxon>Craniata</taxon>
        <taxon>Vertebrata</taxon>
        <taxon>Euteleostomi</taxon>
        <taxon>Archelosauria</taxon>
        <taxon>Archosauria</taxon>
        <taxon>Dinosauria</taxon>
        <taxon>Saurischia</taxon>
        <taxon>Theropoda</taxon>
        <taxon>Coelurosauria</taxon>
        <taxon>Aves</taxon>
        <taxon>Neognathae</taxon>
        <taxon>Neoaves</taxon>
        <taxon>Aequornithes</taxon>
        <taxon>Ciconiiformes</taxon>
        <taxon>Ciconiidae</taxon>
        <taxon>Mycteria</taxon>
    </lineage>
</organism>
<keyword evidence="3" id="KW-1185">Reference proteome</keyword>
<accession>A0AAN7N5Z8</accession>